<dbReference type="RefSeq" id="XP_046118260.1">
    <property type="nucleotide sequence ID" value="XM_046266614.1"/>
</dbReference>
<accession>A0A9P7ZLV6</accession>
<dbReference type="GO" id="GO:0016020">
    <property type="term" value="C:membrane"/>
    <property type="evidence" value="ECO:0007669"/>
    <property type="project" value="UniProtKB-SubCell"/>
</dbReference>
<dbReference type="AlphaFoldDB" id="A0A9P7ZLV6"/>
<keyword evidence="6 12" id="KW-0479">Metal-binding</keyword>
<comment type="similarity">
    <text evidence="3">Belongs to the cytochrome P450 family.</text>
</comment>
<dbReference type="InterPro" id="IPR036396">
    <property type="entry name" value="Cyt_P450_sf"/>
</dbReference>
<evidence type="ECO:0000256" key="12">
    <source>
        <dbReference type="PIRSR" id="PIRSR602401-1"/>
    </source>
</evidence>
<evidence type="ECO:0000256" key="5">
    <source>
        <dbReference type="ARBA" id="ARBA00022692"/>
    </source>
</evidence>
<evidence type="ECO:0000256" key="6">
    <source>
        <dbReference type="ARBA" id="ARBA00022723"/>
    </source>
</evidence>
<evidence type="ECO:0000256" key="7">
    <source>
        <dbReference type="ARBA" id="ARBA00022989"/>
    </source>
</evidence>
<comment type="cofactor">
    <cofactor evidence="1 12">
        <name>heme</name>
        <dbReference type="ChEBI" id="CHEBI:30413"/>
    </cofactor>
</comment>
<evidence type="ECO:0000313" key="13">
    <source>
        <dbReference type="EMBL" id="KAG9254336.1"/>
    </source>
</evidence>
<keyword evidence="5" id="KW-0812">Transmembrane</keyword>
<dbReference type="GO" id="GO:0020037">
    <property type="term" value="F:heme binding"/>
    <property type="evidence" value="ECO:0007669"/>
    <property type="project" value="InterPro"/>
</dbReference>
<feature type="binding site" description="axial binding residue" evidence="12">
    <location>
        <position position="467"/>
    </location>
    <ligand>
        <name>heme</name>
        <dbReference type="ChEBI" id="CHEBI:30413"/>
    </ligand>
    <ligandPart>
        <name>Fe</name>
        <dbReference type="ChEBI" id="CHEBI:18248"/>
    </ligandPart>
</feature>
<dbReference type="GeneID" id="70297517"/>
<dbReference type="Pfam" id="PF00067">
    <property type="entry name" value="p450"/>
    <property type="match status" value="1"/>
</dbReference>
<keyword evidence="10" id="KW-0503">Monooxygenase</keyword>
<evidence type="ECO:0000256" key="1">
    <source>
        <dbReference type="ARBA" id="ARBA00001971"/>
    </source>
</evidence>
<dbReference type="PANTHER" id="PTHR24305">
    <property type="entry name" value="CYTOCHROME P450"/>
    <property type="match status" value="1"/>
</dbReference>
<dbReference type="InterPro" id="IPR050121">
    <property type="entry name" value="Cytochrome_P450_monoxygenase"/>
</dbReference>
<dbReference type="GO" id="GO:0004497">
    <property type="term" value="F:monooxygenase activity"/>
    <property type="evidence" value="ECO:0007669"/>
    <property type="project" value="UniProtKB-KW"/>
</dbReference>
<evidence type="ECO:0000256" key="10">
    <source>
        <dbReference type="ARBA" id="ARBA00023033"/>
    </source>
</evidence>
<sequence>MSFFENNATNTALESRVGWPVVDRLLGGAYTKPEAWNWQVVTRCLVTIILCRFIAVWSYNLWFHPLARFPGPFLGRCSLFYRFQHSSRGRIHSTVADAHKKYGDIVRIAPNELSFASVESWKAIYGHPTAGKQIPPKGPFYEVFAAGFSSKCVGSERDPKKHSAMRKMLNPAFSQRGLLEQEEIISGINDKFVKIVGEKAGPGTKGLNMTKWYEMNSFDILGEMAFGESFHSLDTGTPHFWADIVLEHLYIITLFDNLRRIGWLATLAGLLIPASLLTRNQNSNYSRQQVEKRLKIQESRNDFVSLLVDKVRAGKVSKEEMTAHVSTLTIAGGETVATTLSGLTCFLAQSPEKLKRLTDEIRAAFSHYEEINAVKAQQLPYLQAVIHEGLRLFPPASGGAPRVSPGFELHGKYIPEGTEVNVSPWSICHSPKYFSDPWQFKPERWLDPNSTDIKDASRPFLLGPRDCLGRNFAWMELNLVLVKLLWSYDMELVNKNINFLEQSTVHVLWWKPGLFVRWHKKPSLV</sequence>
<dbReference type="InterPro" id="IPR002401">
    <property type="entry name" value="Cyt_P450_E_grp-I"/>
</dbReference>
<dbReference type="PRINTS" id="PR00385">
    <property type="entry name" value="P450"/>
</dbReference>
<keyword evidence="7" id="KW-1133">Transmembrane helix</keyword>
<keyword evidence="14" id="KW-1185">Reference proteome</keyword>
<organism evidence="13 14">
    <name type="scientific">Emericellopsis atlantica</name>
    <dbReference type="NCBI Taxonomy" id="2614577"/>
    <lineage>
        <taxon>Eukaryota</taxon>
        <taxon>Fungi</taxon>
        <taxon>Dikarya</taxon>
        <taxon>Ascomycota</taxon>
        <taxon>Pezizomycotina</taxon>
        <taxon>Sordariomycetes</taxon>
        <taxon>Hypocreomycetidae</taxon>
        <taxon>Hypocreales</taxon>
        <taxon>Bionectriaceae</taxon>
        <taxon>Emericellopsis</taxon>
    </lineage>
</organism>
<evidence type="ECO:0000256" key="3">
    <source>
        <dbReference type="ARBA" id="ARBA00010617"/>
    </source>
</evidence>
<evidence type="ECO:0000256" key="9">
    <source>
        <dbReference type="ARBA" id="ARBA00023004"/>
    </source>
</evidence>
<proteinExistence type="inferred from homology"/>
<evidence type="ECO:0000256" key="4">
    <source>
        <dbReference type="ARBA" id="ARBA00022617"/>
    </source>
</evidence>
<keyword evidence="8" id="KW-0560">Oxidoreductase</keyword>
<reference evidence="13" key="1">
    <citation type="journal article" date="2021" name="IMA Fungus">
        <title>Genomic characterization of three marine fungi, including Emericellopsis atlantica sp. nov. with signatures of a generalist lifestyle and marine biomass degradation.</title>
        <authorList>
            <person name="Hagestad O.C."/>
            <person name="Hou L."/>
            <person name="Andersen J.H."/>
            <person name="Hansen E.H."/>
            <person name="Altermark B."/>
            <person name="Li C."/>
            <person name="Kuhnert E."/>
            <person name="Cox R.J."/>
            <person name="Crous P.W."/>
            <person name="Spatafora J.W."/>
            <person name="Lail K."/>
            <person name="Amirebrahimi M."/>
            <person name="Lipzen A."/>
            <person name="Pangilinan J."/>
            <person name="Andreopoulos W."/>
            <person name="Hayes R.D."/>
            <person name="Ng V."/>
            <person name="Grigoriev I.V."/>
            <person name="Jackson S.A."/>
            <person name="Sutton T.D.S."/>
            <person name="Dobson A.D.W."/>
            <person name="Rama T."/>
        </authorList>
    </citation>
    <scope>NUCLEOTIDE SEQUENCE</scope>
    <source>
        <strain evidence="13">TS7</strain>
    </source>
</reference>
<gene>
    <name evidence="13" type="ORF">F5Z01DRAFT_723509</name>
</gene>
<name>A0A9P7ZLV6_9HYPO</name>
<evidence type="ECO:0000256" key="8">
    <source>
        <dbReference type="ARBA" id="ARBA00023002"/>
    </source>
</evidence>
<keyword evidence="4 12" id="KW-0349">Heme</keyword>
<dbReference type="EMBL" id="MU251254">
    <property type="protein sequence ID" value="KAG9254336.1"/>
    <property type="molecule type" value="Genomic_DNA"/>
</dbReference>
<dbReference type="InterPro" id="IPR001128">
    <property type="entry name" value="Cyt_P450"/>
</dbReference>
<dbReference type="Proteomes" id="UP000887229">
    <property type="component" value="Unassembled WGS sequence"/>
</dbReference>
<dbReference type="CDD" id="cd11058">
    <property type="entry name" value="CYP60B-like"/>
    <property type="match status" value="1"/>
</dbReference>
<evidence type="ECO:0000256" key="11">
    <source>
        <dbReference type="ARBA" id="ARBA00023136"/>
    </source>
</evidence>
<protein>
    <submittedName>
        <fullName evidence="13">Cytochrome P450</fullName>
    </submittedName>
</protein>
<dbReference type="Gene3D" id="1.10.630.10">
    <property type="entry name" value="Cytochrome P450"/>
    <property type="match status" value="1"/>
</dbReference>
<dbReference type="GO" id="GO:0016705">
    <property type="term" value="F:oxidoreductase activity, acting on paired donors, with incorporation or reduction of molecular oxygen"/>
    <property type="evidence" value="ECO:0007669"/>
    <property type="project" value="InterPro"/>
</dbReference>
<dbReference type="OrthoDB" id="1470350at2759"/>
<keyword evidence="11" id="KW-0472">Membrane</keyword>
<dbReference type="PANTHER" id="PTHR24305:SF210">
    <property type="entry name" value="CYTOCHROME P450 MONOOXYGENASE ASQL-RELATED"/>
    <property type="match status" value="1"/>
</dbReference>
<dbReference type="SUPFAM" id="SSF48264">
    <property type="entry name" value="Cytochrome P450"/>
    <property type="match status" value="1"/>
</dbReference>
<keyword evidence="9 12" id="KW-0408">Iron</keyword>
<dbReference type="GO" id="GO:0005506">
    <property type="term" value="F:iron ion binding"/>
    <property type="evidence" value="ECO:0007669"/>
    <property type="project" value="InterPro"/>
</dbReference>
<dbReference type="FunFam" id="1.10.630.10:FF:000158">
    <property type="entry name" value="Cytochrome P450, putative (Eurofung)"/>
    <property type="match status" value="1"/>
</dbReference>
<comment type="subcellular location">
    <subcellularLocation>
        <location evidence="2">Membrane</location>
    </subcellularLocation>
</comment>
<evidence type="ECO:0000256" key="2">
    <source>
        <dbReference type="ARBA" id="ARBA00004370"/>
    </source>
</evidence>
<comment type="caution">
    <text evidence="13">The sequence shown here is derived from an EMBL/GenBank/DDBJ whole genome shotgun (WGS) entry which is preliminary data.</text>
</comment>
<dbReference type="PRINTS" id="PR00463">
    <property type="entry name" value="EP450I"/>
</dbReference>
<evidence type="ECO:0000313" key="14">
    <source>
        <dbReference type="Proteomes" id="UP000887229"/>
    </source>
</evidence>